<proteinExistence type="predicted"/>
<evidence type="ECO:0000313" key="1">
    <source>
        <dbReference type="EMBL" id="QHT14083.1"/>
    </source>
</evidence>
<dbReference type="EMBL" id="MN739578">
    <property type="protein sequence ID" value="QHT14083.1"/>
    <property type="molecule type" value="Genomic_DNA"/>
</dbReference>
<protein>
    <submittedName>
        <fullName evidence="1">Uncharacterized protein</fullName>
    </submittedName>
</protein>
<sequence>MFSNSPVNINCGCPFIKETIPPSSLGYNTNNKYSKFPPLMSDGRSIVASWQPESIINAELIETNKIKSNWEYRQYLQKNAKQIMEYNFHESANDTGYYKRPIDVPSIQSNIVNGPHKVPYMFTSGLDNTKPFGYASSDLKQMYLSREQLESRKVSPAITQDKLLGKMSQK</sequence>
<organism evidence="1">
    <name type="scientific">viral metagenome</name>
    <dbReference type="NCBI Taxonomy" id="1070528"/>
    <lineage>
        <taxon>unclassified sequences</taxon>
        <taxon>metagenomes</taxon>
        <taxon>organismal metagenomes</taxon>
    </lineage>
</organism>
<dbReference type="AlphaFoldDB" id="A0A6C0DCE3"/>
<name>A0A6C0DCE3_9ZZZZ</name>
<accession>A0A6C0DCE3</accession>
<reference evidence="1" key="1">
    <citation type="journal article" date="2020" name="Nature">
        <title>Giant virus diversity and host interactions through global metagenomics.</title>
        <authorList>
            <person name="Schulz F."/>
            <person name="Roux S."/>
            <person name="Paez-Espino D."/>
            <person name="Jungbluth S."/>
            <person name="Walsh D.A."/>
            <person name="Denef V.J."/>
            <person name="McMahon K.D."/>
            <person name="Konstantinidis K.T."/>
            <person name="Eloe-Fadrosh E.A."/>
            <person name="Kyrpides N.C."/>
            <person name="Woyke T."/>
        </authorList>
    </citation>
    <scope>NUCLEOTIDE SEQUENCE</scope>
    <source>
        <strain evidence="1">GVMAG-M-3300023174-134</strain>
    </source>
</reference>